<name>F7ZK76_ROSLO</name>
<dbReference type="InterPro" id="IPR011658">
    <property type="entry name" value="PA14_dom"/>
</dbReference>
<evidence type="ECO:0000313" key="3">
    <source>
        <dbReference type="Proteomes" id="UP000001353"/>
    </source>
</evidence>
<accession>F7ZK76</accession>
<dbReference type="AlphaFoldDB" id="F7ZK76"/>
<evidence type="ECO:0000259" key="1">
    <source>
        <dbReference type="Pfam" id="PF07691"/>
    </source>
</evidence>
<dbReference type="Pfam" id="PF07691">
    <property type="entry name" value="PA14"/>
    <property type="match status" value="1"/>
</dbReference>
<proteinExistence type="predicted"/>
<sequence>MRKLCVWVLRALACHNCRALKCRQRTAKVSQKLGDFMKQDLIAAALSLAVLSPVAAVAQEVTLAPADPQPKASALAPGLAVNYATIPSNVRSIDLARKSLERRSEPGAPIAGLSLEDTKGGDKVLTSERAEQVAADISGFIKFDAAGTYTLDFLSNDGLQIAIGGQEVGFYDGVHPCGYVGEIEVAVPQAGFYALEATYFQRKGTACLMMEIGPDSDGLELASDDIFFH</sequence>
<evidence type="ECO:0000313" key="2">
    <source>
        <dbReference type="EMBL" id="AEI93895.1"/>
    </source>
</evidence>
<dbReference type="KEGG" id="rli:RLO149_c019090"/>
<dbReference type="Proteomes" id="UP000001353">
    <property type="component" value="Chromosome"/>
</dbReference>
<organism evidence="2 3">
    <name type="scientific">Roseobacter litoralis (strain ATCC 49566 / DSM 6996 / JCM 21268 / NBRC 15278 / OCh 149)</name>
    <dbReference type="NCBI Taxonomy" id="391595"/>
    <lineage>
        <taxon>Bacteria</taxon>
        <taxon>Pseudomonadati</taxon>
        <taxon>Pseudomonadota</taxon>
        <taxon>Alphaproteobacteria</taxon>
        <taxon>Rhodobacterales</taxon>
        <taxon>Roseobacteraceae</taxon>
        <taxon>Roseobacter</taxon>
    </lineage>
</organism>
<feature type="domain" description="PA14" evidence="1">
    <location>
        <begin position="126"/>
        <end position="208"/>
    </location>
</feature>
<gene>
    <name evidence="2" type="ordered locus">RLO149_c019090</name>
</gene>
<keyword evidence="3" id="KW-1185">Reference proteome</keyword>
<protein>
    <recommendedName>
        <fullName evidence="1">PA14 domain-containing protein</fullName>
    </recommendedName>
</protein>
<dbReference type="STRING" id="391595.RLO149_c019090"/>
<dbReference type="EMBL" id="CP002623">
    <property type="protein sequence ID" value="AEI93895.1"/>
    <property type="molecule type" value="Genomic_DNA"/>
</dbReference>
<dbReference type="eggNOG" id="ENOG502ZA41">
    <property type="taxonomic scope" value="Bacteria"/>
</dbReference>
<dbReference type="HOGENOM" id="CLU_1426966_0_0_5"/>
<reference evidence="2 3" key="1">
    <citation type="journal article" date="2011" name="BMC Genomics">
        <title>Comparative genome analysis and genome-guided physiological analysis of Roseobacter litoralis.</title>
        <authorList>
            <person name="Kalhoefer D."/>
            <person name="Thole S."/>
            <person name="Voget S."/>
            <person name="Lehmann R."/>
            <person name="Liesegang H."/>
            <person name="Wollher A."/>
            <person name="Daniel R."/>
            <person name="Simon M."/>
            <person name="Brinkhoff T."/>
        </authorList>
    </citation>
    <scope>NUCLEOTIDE SEQUENCE [LARGE SCALE GENOMIC DNA]</scope>
    <source>
        <strain evidence="3">ATCC 49566 / DSM 6996 / JCM 21268 / NBRC 15278 / OCh 149</strain>
    </source>
</reference>